<sequence length="74" mass="8030">MDRAALHRQLAPEAWHQSGLSQFNKLVCALILLASLVSVLETEPTVRGLAPGVFTALERVFVEAVAKPRPRPVG</sequence>
<reference evidence="1 2" key="1">
    <citation type="submission" date="2020-05" db="EMBL/GenBank/DDBJ databases">
        <title>Comparative genomic analysis of denitrifying bacteria from Halomonas genus.</title>
        <authorList>
            <person name="Wang L."/>
            <person name="Shao Z."/>
        </authorList>
    </citation>
    <scope>NUCLEOTIDE SEQUENCE [LARGE SCALE GENOMIC DNA]</scope>
    <source>
        <strain evidence="1 2">A4</strain>
    </source>
</reference>
<name>A0ABS9PDR6_9GAMM</name>
<comment type="caution">
    <text evidence="1">The sequence shown here is derived from an EMBL/GenBank/DDBJ whole genome shotgun (WGS) entry which is preliminary data.</text>
</comment>
<proteinExistence type="predicted"/>
<dbReference type="RefSeq" id="WP_238979175.1">
    <property type="nucleotide sequence ID" value="NZ_JABFUC010000031.1"/>
</dbReference>
<accession>A0ABS9PDR6</accession>
<dbReference type="Proteomes" id="UP000814385">
    <property type="component" value="Unassembled WGS sequence"/>
</dbReference>
<keyword evidence="2" id="KW-1185">Reference proteome</keyword>
<dbReference type="EMBL" id="JABFUC010000031">
    <property type="protein sequence ID" value="MCG6659905.1"/>
    <property type="molecule type" value="Genomic_DNA"/>
</dbReference>
<gene>
    <name evidence="1" type="ORF">HOP52_19375</name>
</gene>
<evidence type="ECO:0000313" key="1">
    <source>
        <dbReference type="EMBL" id="MCG6659905.1"/>
    </source>
</evidence>
<protein>
    <submittedName>
        <fullName evidence="1">Uncharacterized protein</fullName>
    </submittedName>
</protein>
<organism evidence="1 2">
    <name type="scientific">Billgrantia campisalis</name>
    <dbReference type="NCBI Taxonomy" id="74661"/>
    <lineage>
        <taxon>Bacteria</taxon>
        <taxon>Pseudomonadati</taxon>
        <taxon>Pseudomonadota</taxon>
        <taxon>Gammaproteobacteria</taxon>
        <taxon>Oceanospirillales</taxon>
        <taxon>Halomonadaceae</taxon>
        <taxon>Billgrantia</taxon>
    </lineage>
</organism>
<evidence type="ECO:0000313" key="2">
    <source>
        <dbReference type="Proteomes" id="UP000814385"/>
    </source>
</evidence>